<keyword evidence="6" id="KW-0269">Exonuclease</keyword>
<dbReference type="GO" id="GO:0046872">
    <property type="term" value="F:metal ion binding"/>
    <property type="evidence" value="ECO:0007669"/>
    <property type="project" value="UniProtKB-KW"/>
</dbReference>
<evidence type="ECO:0000313" key="11">
    <source>
        <dbReference type="Proteomes" id="UP000289629"/>
    </source>
</evidence>
<dbReference type="InterPro" id="IPR041636">
    <property type="entry name" value="RNase_J_C"/>
</dbReference>
<feature type="compositionally biased region" description="Basic and acidic residues" evidence="8">
    <location>
        <begin position="821"/>
        <end position="839"/>
    </location>
</feature>
<dbReference type="SMART" id="SM00849">
    <property type="entry name" value="Lactamase_B"/>
    <property type="match status" value="1"/>
</dbReference>
<feature type="domain" description="Metallo-beta-lactamase" evidence="9">
    <location>
        <begin position="20"/>
        <end position="204"/>
    </location>
</feature>
<dbReference type="InterPro" id="IPR036866">
    <property type="entry name" value="RibonucZ/Hydroxyglut_hydro"/>
</dbReference>
<keyword evidence="4 10" id="KW-0378">Hydrolase</keyword>
<dbReference type="Gene3D" id="3.40.50.10710">
    <property type="entry name" value="Metallo-hydrolase/oxidoreductase"/>
    <property type="match status" value="1"/>
</dbReference>
<keyword evidence="5" id="KW-0862">Zinc</keyword>
<dbReference type="GO" id="GO:0003723">
    <property type="term" value="F:RNA binding"/>
    <property type="evidence" value="ECO:0007669"/>
    <property type="project" value="UniProtKB-KW"/>
</dbReference>
<evidence type="ECO:0000256" key="7">
    <source>
        <dbReference type="ARBA" id="ARBA00022884"/>
    </source>
</evidence>
<keyword evidence="1" id="KW-0963">Cytoplasm</keyword>
<proteinExistence type="predicted"/>
<feature type="region of interest" description="Disordered" evidence="8">
    <location>
        <begin position="812"/>
        <end position="839"/>
    </location>
</feature>
<protein>
    <submittedName>
        <fullName evidence="10">Hydrolase</fullName>
        <ecNumber evidence="10">3.1.-.-</ecNumber>
    </submittedName>
</protein>
<keyword evidence="7" id="KW-0694">RNA-binding</keyword>
<dbReference type="EMBL" id="LR214971">
    <property type="protein sequence ID" value="VEU62585.1"/>
    <property type="molecule type" value="Genomic_DNA"/>
</dbReference>
<reference evidence="10 11" key="1">
    <citation type="submission" date="2019-01" db="EMBL/GenBank/DDBJ databases">
        <authorList>
            <consortium name="Pathogen Informatics"/>
        </authorList>
    </citation>
    <scope>NUCLEOTIDE SEQUENCE [LARGE SCALE GENOMIC DNA]</scope>
    <source>
        <strain evidence="10 11">NCTC10125</strain>
    </source>
</reference>
<keyword evidence="3" id="KW-0479">Metal-binding</keyword>
<dbReference type="Pfam" id="PF22505">
    <property type="entry name" value="RNase_J_b_CASP"/>
    <property type="match status" value="1"/>
</dbReference>
<dbReference type="Gene3D" id="3.60.15.10">
    <property type="entry name" value="Ribonuclease Z/Hydroxyacylglutathione hydrolase-like"/>
    <property type="match status" value="1"/>
</dbReference>
<dbReference type="SUPFAM" id="SSF56281">
    <property type="entry name" value="Metallo-hydrolase/oxidoreductase"/>
    <property type="match status" value="1"/>
</dbReference>
<name>A0AAJ5NSG9_9BACT</name>
<dbReference type="Gene3D" id="3.10.20.580">
    <property type="match status" value="1"/>
</dbReference>
<dbReference type="RefSeq" id="WP_044635662.1">
    <property type="nucleotide sequence ID" value="NZ_CP007229.1"/>
</dbReference>
<dbReference type="Pfam" id="PF17770">
    <property type="entry name" value="RNase_J_C"/>
    <property type="match status" value="1"/>
</dbReference>
<sequence>MSSTVNPTRFFGLGGMQEIGKSTLVIEDDHDIVIIDAGIKFANIFLTGIKGMVPNYQYLQKKQEKIRGLFITHGHEDHIGGIVYLVQEVNIKKIFAPKIAIEYLKAKFDDQKINPKVTFVEINKMDSYRFESLTVDFWTAQHSIPDAFGIRVSSKHGSIMCTGDFRFDYTPIGNYTDFERLKEIGNQRLTALFSDSTNAMRPNHSPSERDILADIEMHMRSATRKIIITAFASNLTRIKALIEIGVKLGKKILVFGRSMVNGINIGRRSGYINVSDDVFLGKNLNGVEENQMLILTTGSQGEQLAALDRMSNKKHPKISIEPRDMIIFSSSPIPGNKIKIEHLINRLYKLSAIIKENGPDGYLHTSGHAYKAEHEKIFQLTKPKYFFPYHGEYRMSVAHSQTAIESGVDPKNVIIAENGQVFKMVDQEIYKTREKIPCEPIYIDGETISRDNSRIINERQEMRENGFVFVLIPFHKEKNLLTGRISIITKGTFSVRTGSQIIAEIRRLCFTSVKFFTEKNQKWSPPQIKQLIKNRLNAYFHRTKRWKPVILTKILYIDQKVDFIKEYQAKKGEKFMIHTLEKSKFDSNFEKLNLQNSDKNNEISKENPLKTDKFFKPKNLEGKISQKSSKNYYNNQVFNQDFKPKTDNYVKLFKKDNLKTTKLRRNLQTFDSKKSFNDSTSKKASFLWKKPQINGQNSIITSSFLTSLTDKKVKNEEDSLKSIKKFPTSKKLNLKTPYEKRAKVNKNDFLNLKNLTYNNRKNTNNHKSSHSLTEQKSFVPLKNNKPTEVFYRKNQKDDLFNSHKNWKMTKKPFFVQPPQDKITKQDNIAEKVKKQRNNE</sequence>
<evidence type="ECO:0000256" key="6">
    <source>
        <dbReference type="ARBA" id="ARBA00022839"/>
    </source>
</evidence>
<evidence type="ECO:0000259" key="9">
    <source>
        <dbReference type="SMART" id="SM00849"/>
    </source>
</evidence>
<dbReference type="Pfam" id="PF00753">
    <property type="entry name" value="Lactamase_B"/>
    <property type="match status" value="1"/>
</dbReference>
<keyword evidence="2" id="KW-0540">Nuclease</keyword>
<feature type="region of interest" description="Disordered" evidence="8">
    <location>
        <begin position="758"/>
        <end position="779"/>
    </location>
</feature>
<evidence type="ECO:0000256" key="2">
    <source>
        <dbReference type="ARBA" id="ARBA00022722"/>
    </source>
</evidence>
<dbReference type="PANTHER" id="PTHR43694">
    <property type="entry name" value="RIBONUCLEASE J"/>
    <property type="match status" value="1"/>
</dbReference>
<dbReference type="CDD" id="cd07714">
    <property type="entry name" value="RNaseJ_MBL-fold"/>
    <property type="match status" value="1"/>
</dbReference>
<evidence type="ECO:0000256" key="1">
    <source>
        <dbReference type="ARBA" id="ARBA00022490"/>
    </source>
</evidence>
<dbReference type="InterPro" id="IPR004613">
    <property type="entry name" value="RNase_J"/>
</dbReference>
<evidence type="ECO:0000256" key="4">
    <source>
        <dbReference type="ARBA" id="ARBA00022801"/>
    </source>
</evidence>
<dbReference type="InterPro" id="IPR011108">
    <property type="entry name" value="RMMBL"/>
</dbReference>
<dbReference type="EC" id="3.1.-.-" evidence="10"/>
<evidence type="ECO:0000256" key="3">
    <source>
        <dbReference type="ARBA" id="ARBA00022723"/>
    </source>
</evidence>
<dbReference type="GO" id="GO:0004527">
    <property type="term" value="F:exonuclease activity"/>
    <property type="evidence" value="ECO:0007669"/>
    <property type="project" value="UniProtKB-KW"/>
</dbReference>
<dbReference type="AlphaFoldDB" id="A0AAJ5NSG9"/>
<evidence type="ECO:0000256" key="8">
    <source>
        <dbReference type="SAM" id="MobiDB-lite"/>
    </source>
</evidence>
<gene>
    <name evidence="10" type="primary">rnjA</name>
    <name evidence="10" type="ORF">NCTC10125_00704</name>
</gene>
<evidence type="ECO:0000313" key="10">
    <source>
        <dbReference type="EMBL" id="VEU62585.1"/>
    </source>
</evidence>
<dbReference type="NCBIfam" id="TIGR00649">
    <property type="entry name" value="MG423"/>
    <property type="match status" value="1"/>
</dbReference>
<dbReference type="InterPro" id="IPR001279">
    <property type="entry name" value="Metallo-B-lactamas"/>
</dbReference>
<evidence type="ECO:0000256" key="5">
    <source>
        <dbReference type="ARBA" id="ARBA00022833"/>
    </source>
</evidence>
<organism evidence="10 11">
    <name type="scientific">Mesomycoplasma dispar</name>
    <dbReference type="NCBI Taxonomy" id="86660"/>
    <lineage>
        <taxon>Bacteria</taxon>
        <taxon>Bacillati</taxon>
        <taxon>Mycoplasmatota</taxon>
        <taxon>Mycoplasmoidales</taxon>
        <taxon>Metamycoplasmataceae</taxon>
        <taxon>Mesomycoplasma</taxon>
    </lineage>
</organism>
<dbReference type="KEGG" id="mds:MDIS_03730"/>
<accession>A0AAJ5NSG9</accession>
<dbReference type="Proteomes" id="UP000289629">
    <property type="component" value="Chromosome"/>
</dbReference>
<dbReference type="Pfam" id="PF07521">
    <property type="entry name" value="RMMBL"/>
    <property type="match status" value="1"/>
</dbReference>
<dbReference type="PANTHER" id="PTHR43694:SF1">
    <property type="entry name" value="RIBONUCLEASE J"/>
    <property type="match status" value="1"/>
</dbReference>
<dbReference type="InterPro" id="IPR042173">
    <property type="entry name" value="RNase_J_2"/>
</dbReference>
<dbReference type="InterPro" id="IPR055132">
    <property type="entry name" value="RNase_J_b_CASP"/>
</dbReference>